<keyword evidence="2" id="KW-0853">WD repeat</keyword>
<dbReference type="GO" id="GO:0022627">
    <property type="term" value="C:cytosolic small ribosomal subunit"/>
    <property type="evidence" value="ECO:0007669"/>
    <property type="project" value="TreeGrafter"/>
</dbReference>
<dbReference type="InterPro" id="IPR011387">
    <property type="entry name" value="TIF2A"/>
</dbReference>
<evidence type="ECO:0000256" key="1">
    <source>
        <dbReference type="ARBA" id="ARBA00022540"/>
    </source>
</evidence>
<name>A0A3P6D794_BRAOL</name>
<feature type="transmembrane region" description="Helical" evidence="5">
    <location>
        <begin position="181"/>
        <end position="200"/>
    </location>
</feature>
<dbReference type="GO" id="GO:0043022">
    <property type="term" value="F:ribosome binding"/>
    <property type="evidence" value="ECO:0007669"/>
    <property type="project" value="TreeGrafter"/>
</dbReference>
<keyword evidence="1" id="KW-0396">Initiation factor</keyword>
<dbReference type="EMBL" id="LR031874">
    <property type="protein sequence ID" value="VDD22960.1"/>
    <property type="molecule type" value="Genomic_DNA"/>
</dbReference>
<keyword evidence="5" id="KW-0472">Membrane</keyword>
<proteinExistence type="predicted"/>
<evidence type="ECO:0000256" key="3">
    <source>
        <dbReference type="ARBA" id="ARBA00022737"/>
    </source>
</evidence>
<reference evidence="6" key="1">
    <citation type="submission" date="2018-11" db="EMBL/GenBank/DDBJ databases">
        <authorList>
            <consortium name="Genoscope - CEA"/>
            <person name="William W."/>
        </authorList>
    </citation>
    <scope>NUCLEOTIDE SEQUENCE</scope>
</reference>
<evidence type="ECO:0000313" key="6">
    <source>
        <dbReference type="EMBL" id="VDD22960.1"/>
    </source>
</evidence>
<gene>
    <name evidence="6" type="ORF">BOLC2T09126H</name>
</gene>
<dbReference type="PANTHER" id="PTHR13227:SF0">
    <property type="entry name" value="EUKARYOTIC TRANSLATION INITIATION FACTOR 2A"/>
    <property type="match status" value="1"/>
</dbReference>
<protein>
    <submittedName>
        <fullName evidence="6">Uncharacterized protein</fullName>
    </submittedName>
</protein>
<sequence>MAHMKALFHYVKMDQFMMFSGSSSGFRVCSCIWLYPFSISCNNLSTSKLTMGMLKLFAKILIVHSNRLSGEMNTVHKLYLFMTAYVMYELKMVSPWLTMQNCDISLIWTILIKIFNYDRKRYFKKMFERLYQAEWKPEFPDRFSEISELVKSVDSLKLEDGKSQVARRKPSRVSALSCNTYIILETVFLMLMDALLFVHYREMSKNALKNKKKKGAEAAASGANNA</sequence>
<dbReference type="GO" id="GO:0003729">
    <property type="term" value="F:mRNA binding"/>
    <property type="evidence" value="ECO:0007669"/>
    <property type="project" value="TreeGrafter"/>
</dbReference>
<keyword evidence="5" id="KW-0812">Transmembrane</keyword>
<evidence type="ECO:0000256" key="5">
    <source>
        <dbReference type="SAM" id="Phobius"/>
    </source>
</evidence>
<dbReference type="GO" id="GO:0003743">
    <property type="term" value="F:translation initiation factor activity"/>
    <property type="evidence" value="ECO:0007669"/>
    <property type="project" value="UniProtKB-KW"/>
</dbReference>
<keyword evidence="5" id="KW-1133">Transmembrane helix</keyword>
<organism evidence="6">
    <name type="scientific">Brassica oleracea</name>
    <name type="common">Wild cabbage</name>
    <dbReference type="NCBI Taxonomy" id="3712"/>
    <lineage>
        <taxon>Eukaryota</taxon>
        <taxon>Viridiplantae</taxon>
        <taxon>Streptophyta</taxon>
        <taxon>Embryophyta</taxon>
        <taxon>Tracheophyta</taxon>
        <taxon>Spermatophyta</taxon>
        <taxon>Magnoliopsida</taxon>
        <taxon>eudicotyledons</taxon>
        <taxon>Gunneridae</taxon>
        <taxon>Pentapetalae</taxon>
        <taxon>rosids</taxon>
        <taxon>malvids</taxon>
        <taxon>Brassicales</taxon>
        <taxon>Brassicaceae</taxon>
        <taxon>Brassiceae</taxon>
        <taxon>Brassica</taxon>
    </lineage>
</organism>
<keyword evidence="4" id="KW-0648">Protein biosynthesis</keyword>
<evidence type="ECO:0000256" key="2">
    <source>
        <dbReference type="ARBA" id="ARBA00022574"/>
    </source>
</evidence>
<dbReference type="PANTHER" id="PTHR13227">
    <property type="entry name" value="EUKARYOTIC TRANSLATION INITIATION FACTOR 2A"/>
    <property type="match status" value="1"/>
</dbReference>
<dbReference type="AlphaFoldDB" id="A0A3P6D794"/>
<evidence type="ECO:0000256" key="4">
    <source>
        <dbReference type="ARBA" id="ARBA00022917"/>
    </source>
</evidence>
<accession>A0A3P6D794</accession>
<dbReference type="GO" id="GO:0000049">
    <property type="term" value="F:tRNA binding"/>
    <property type="evidence" value="ECO:0007669"/>
    <property type="project" value="TreeGrafter"/>
</dbReference>
<keyword evidence="3" id="KW-0677">Repeat</keyword>